<protein>
    <submittedName>
        <fullName evidence="2">Uncharacterized protein</fullName>
    </submittedName>
</protein>
<dbReference type="Gene3D" id="2.60.40.4070">
    <property type="match status" value="1"/>
</dbReference>
<dbReference type="OrthoDB" id="9807496at2"/>
<evidence type="ECO:0000256" key="1">
    <source>
        <dbReference type="SAM" id="MobiDB-lite"/>
    </source>
</evidence>
<evidence type="ECO:0000313" key="3">
    <source>
        <dbReference type="Proteomes" id="UP000320623"/>
    </source>
</evidence>
<feature type="region of interest" description="Disordered" evidence="1">
    <location>
        <begin position="332"/>
        <end position="375"/>
    </location>
</feature>
<organism evidence="2 3">
    <name type="scientific">Candidatus Thermokryptus mobilis</name>
    <dbReference type="NCBI Taxonomy" id="1643428"/>
    <lineage>
        <taxon>Bacteria</taxon>
        <taxon>Pseudomonadati</taxon>
        <taxon>Candidatus Kryptoniota</taxon>
        <taxon>Candidatus Thermokryptus</taxon>
    </lineage>
</organism>
<dbReference type="Gene3D" id="2.60.40.10">
    <property type="entry name" value="Immunoglobulins"/>
    <property type="match status" value="1"/>
</dbReference>
<name>A0A0S4NAN1_9BACT</name>
<dbReference type="RefSeq" id="WP_140945745.1">
    <property type="nucleotide sequence ID" value="NZ_FAOO01000019.1"/>
</dbReference>
<sequence length="1183" mass="132936">MWKIARIIFLSFLFLVFLFDLSFSQKLRGDRTFRKVGIHNGNLVKTVFGNWGVIAQPSNQGPPLAWKYDDNGYAGDVSILVGLELYFPRYDSVRGEMVVDTVHSVVICPVDRPGGASGGETGSGGMFWGFEPVPGYANPTLQAPGKGVAMSHLPETWPPFWPDHPDWIDTATGKPFWNGYFGMGITNADQESYFVMDDNNDEKYNRRYGFRPDSTDSTRMGHGLVVKVRGMQWSNVLAEDGIFWIYDITNEGTTDYRKTVFGFLVGTWVGAGGGSSGNTEWRDDLSFFDAAEDLTYSWDADNYIDRSSNPKWIGNVGYLGYGFLETPGNPFDGIDNDGDSKNPGSPKFKAEDFPPSPLNPTGTRRILSRTDPGPNPDFPNNKIVLIEIKKVYSPLYKVNQTVYERKVISLDTLFRNDTDTVTVYSLGLPFKIWPGKELVEVPNNGVDDDLDGLIDESFDLHYRQIRKTADGRTIFDKLNPLSYKNYFTGRGLDDPMIDERRDDGIDNDGDWDPYWDDVGSDGVSGTGDYGEGDGVPTPGEPRFDATDVNESDQIGLTSFDFFVPAGAINMANDEEMWRRLVPGNWQVPEQYITGYVEGPDFDAGSGYFPLTSKQTERFSLILFFGEDLKDLYNNKRVMQGIYDANYNFPRPPEKPTLKAIAGDRKVILYWDDVAEKSFDRALAEVYKNKGEDINKAYDFEGYKIYKATDPNFNDARLITDGFGNPIFYKPIAQFDLKDSVFGWFPLDINGVKFWLGDDTGIQHQFIDTDVKNGMTYYYAVVAYDKGDAELGVYPSENTKFIQRTTTGELIFDKNTVMVTPNAPVAGFLPAGTDSIIHKQGPATGEIYLYVLDPYKVKDNHVYNVIFKDTTFSRRTSAYSVIDVTDPAQPDTVVKWSRIFEGETSLFDGMRLIFNNHWDVKLKSIDTTQWARPANSTMTFSLFSAGAVRGKPYPADYAIECYDEIVDTSMAYSPLRIPATPVKFRVKNLTDNKYIKFVYVNVYNPFTKIRQISIGFWETYGDESSFTWAVIFQGDSSLSLPGAGNRLVFKLSKPFRSDDVYEFKVRANRVDPELAKSQLSKIRVVPNPYVVAERWEPPLPPGISSGRGPQKIDFTNVPAGATIYIFTARGELVATLKHDKDIADGTVSWNLKTKENLDAAYGVYFYVVDAPGIGQKTGKFAIIK</sequence>
<gene>
    <name evidence="2" type="ORF">JGI1_02029</name>
</gene>
<accession>A0A0S4NAN1</accession>
<evidence type="ECO:0000313" key="2">
    <source>
        <dbReference type="EMBL" id="CUU08238.1"/>
    </source>
</evidence>
<keyword evidence="3" id="KW-1185">Reference proteome</keyword>
<dbReference type="EMBL" id="FAOO01000019">
    <property type="protein sequence ID" value="CUU08238.1"/>
    <property type="molecule type" value="Genomic_DNA"/>
</dbReference>
<dbReference type="STRING" id="1643428.GCA_001442855_01988"/>
<dbReference type="InterPro" id="IPR013783">
    <property type="entry name" value="Ig-like_fold"/>
</dbReference>
<reference evidence="3" key="1">
    <citation type="submission" date="2015-11" db="EMBL/GenBank/DDBJ databases">
        <authorList>
            <person name="Varghese N."/>
        </authorList>
    </citation>
    <scope>NUCLEOTIDE SEQUENCE [LARGE SCALE GENOMIC DNA]</scope>
</reference>
<dbReference type="Proteomes" id="UP000320623">
    <property type="component" value="Unassembled WGS sequence"/>
</dbReference>
<proteinExistence type="predicted"/>
<dbReference type="AlphaFoldDB" id="A0A0S4NAN1"/>